<dbReference type="AlphaFoldDB" id="A0A437ABY4"/>
<feature type="compositionally biased region" description="Pro residues" evidence="5">
    <location>
        <begin position="304"/>
        <end position="313"/>
    </location>
</feature>
<feature type="domain" description="PDZ GRASP-type" evidence="6">
    <location>
        <begin position="15"/>
        <end position="103"/>
    </location>
</feature>
<keyword evidence="2" id="KW-0677">Repeat</keyword>
<keyword evidence="8" id="KW-1185">Reference proteome</keyword>
<comment type="subcellular location">
    <subcellularLocation>
        <location evidence="1">Golgi apparatus membrane</location>
    </subcellularLocation>
</comment>
<protein>
    <recommendedName>
        <fullName evidence="6">PDZ GRASP-type domain-containing protein</fullName>
    </recommendedName>
</protein>
<proteinExistence type="predicted"/>
<accession>A0A437ABY4</accession>
<feature type="region of interest" description="Disordered" evidence="5">
    <location>
        <begin position="359"/>
        <end position="379"/>
    </location>
</feature>
<feature type="domain" description="PDZ GRASP-type" evidence="6">
    <location>
        <begin position="108"/>
        <end position="197"/>
    </location>
</feature>
<evidence type="ECO:0000256" key="1">
    <source>
        <dbReference type="ARBA" id="ARBA00004394"/>
    </source>
</evidence>
<feature type="region of interest" description="Disordered" evidence="5">
    <location>
        <begin position="255"/>
        <end position="344"/>
    </location>
</feature>
<evidence type="ECO:0000313" key="7">
    <source>
        <dbReference type="EMBL" id="RVD88712.1"/>
    </source>
</evidence>
<dbReference type="Gene3D" id="2.30.42.10">
    <property type="match status" value="2"/>
</dbReference>
<dbReference type="GeneID" id="93585199"/>
<dbReference type="EMBL" id="SAEB01000003">
    <property type="protein sequence ID" value="RVD88712.1"/>
    <property type="molecule type" value="Genomic_DNA"/>
</dbReference>
<feature type="compositionally biased region" description="Low complexity" evidence="5">
    <location>
        <begin position="314"/>
        <end position="324"/>
    </location>
</feature>
<dbReference type="GO" id="GO:0007030">
    <property type="term" value="P:Golgi organization"/>
    <property type="evidence" value="ECO:0007669"/>
    <property type="project" value="TreeGrafter"/>
</dbReference>
<evidence type="ECO:0000256" key="5">
    <source>
        <dbReference type="SAM" id="MobiDB-lite"/>
    </source>
</evidence>
<dbReference type="OrthoDB" id="3318at2759"/>
<evidence type="ECO:0000256" key="3">
    <source>
        <dbReference type="ARBA" id="ARBA00023034"/>
    </source>
</evidence>
<evidence type="ECO:0000256" key="2">
    <source>
        <dbReference type="ARBA" id="ARBA00022737"/>
    </source>
</evidence>
<dbReference type="GO" id="GO:0000139">
    <property type="term" value="C:Golgi membrane"/>
    <property type="evidence" value="ECO:0007669"/>
    <property type="project" value="UniProtKB-SubCell"/>
</dbReference>
<reference evidence="7 8" key="1">
    <citation type="submission" date="2019-01" db="EMBL/GenBank/DDBJ databases">
        <title>Intercellular communication is required for trap formation in the nematode-trapping fungus Duddingtonia flagrans.</title>
        <authorList>
            <person name="Youssar L."/>
            <person name="Wernet V."/>
            <person name="Hensel N."/>
            <person name="Hildebrandt H.-G."/>
            <person name="Fischer R."/>
        </authorList>
    </citation>
    <scope>NUCLEOTIDE SEQUENCE [LARGE SCALE GENOMIC DNA]</scope>
    <source>
        <strain evidence="7 8">CBS H-5679</strain>
    </source>
</reference>
<name>A0A437ABY4_ARTFL</name>
<dbReference type="Pfam" id="PF04495">
    <property type="entry name" value="GRASP55_65"/>
    <property type="match status" value="1"/>
</dbReference>
<dbReference type="PANTHER" id="PTHR12893">
    <property type="entry name" value="GOLGI REASSEMBLY STACKING PROTEIN GRASP"/>
    <property type="match status" value="1"/>
</dbReference>
<dbReference type="InterPro" id="IPR024958">
    <property type="entry name" value="GRASP_PDZ"/>
</dbReference>
<dbReference type="InterPro" id="IPR036034">
    <property type="entry name" value="PDZ_sf"/>
</dbReference>
<dbReference type="InterPro" id="IPR007583">
    <property type="entry name" value="GRASP55_65"/>
</dbReference>
<dbReference type="STRING" id="97331.A0A437ABY4"/>
<sequence length="433" mass="46897">MGNEQSQVSGGQNRFGFRVLRSIKPEIPLEPWFDFICGINGREIDDADPQLFQQEVRNCAGNAVTLGVWSAKGQILRNITIPLPPVTEENPSPLGVSLKWMSLGVAEDVWHVLDISPGSPAEVGGLLPYSDYIIGTPRGVVRGESGLGELVEDHIDRPLQLYVYNHEFNLVREVTILPRRHWGGDGALGCVLGYGALHRLPPPLEEPLSQPGEAIFEYPSADAALLGGEPGPEVTTADDGSAFITPAFALQVQPTSPPPGAPHMFTPGDAYASTRSPPPQTSAPPVMMDPAAIAALQSGRRTPSAPPQAPPMSSPYSQEQSGVPGFPGGGPPPARTGRGKKAVRSNRVNLMDAYMMEEENKSKQDDYQVDSEGGAKSPPHLLEVQGRRHRERLYRGAMCSFMHHDISVYFIIADNAIFICWVRIIVDCIGFKT</sequence>
<dbReference type="PROSITE" id="PS51865">
    <property type="entry name" value="PDZ_GRASP"/>
    <property type="match status" value="2"/>
</dbReference>
<comment type="caution">
    <text evidence="7">The sequence shown here is derived from an EMBL/GenBank/DDBJ whole genome shotgun (WGS) entry which is preliminary data.</text>
</comment>
<evidence type="ECO:0000256" key="4">
    <source>
        <dbReference type="ARBA" id="ARBA00023136"/>
    </source>
</evidence>
<keyword evidence="3" id="KW-0333">Golgi apparatus</keyword>
<dbReference type="PANTHER" id="PTHR12893:SF0">
    <property type="entry name" value="GRASP65"/>
    <property type="match status" value="1"/>
</dbReference>
<dbReference type="Proteomes" id="UP000283090">
    <property type="component" value="Unassembled WGS sequence"/>
</dbReference>
<evidence type="ECO:0000313" key="8">
    <source>
        <dbReference type="Proteomes" id="UP000283090"/>
    </source>
</evidence>
<evidence type="ECO:0000259" key="6">
    <source>
        <dbReference type="PROSITE" id="PS51865"/>
    </source>
</evidence>
<dbReference type="RefSeq" id="XP_067494256.1">
    <property type="nucleotide sequence ID" value="XM_067631739.1"/>
</dbReference>
<organism evidence="7 8">
    <name type="scientific">Arthrobotrys flagrans</name>
    <name type="common">Nematode-trapping fungus</name>
    <name type="synonym">Trichothecium flagrans</name>
    <dbReference type="NCBI Taxonomy" id="97331"/>
    <lineage>
        <taxon>Eukaryota</taxon>
        <taxon>Fungi</taxon>
        <taxon>Dikarya</taxon>
        <taxon>Ascomycota</taxon>
        <taxon>Pezizomycotina</taxon>
        <taxon>Orbiliomycetes</taxon>
        <taxon>Orbiliales</taxon>
        <taxon>Orbiliaceae</taxon>
        <taxon>Arthrobotrys</taxon>
    </lineage>
</organism>
<gene>
    <name evidence="7" type="ORF">DFL_002888</name>
</gene>
<dbReference type="VEuPathDB" id="FungiDB:DFL_002888"/>
<keyword evidence="4" id="KW-0472">Membrane</keyword>
<dbReference type="FunFam" id="2.30.42.10:FF:000026">
    <property type="entry name" value="Golgi reassembly stacking protein 2"/>
    <property type="match status" value="1"/>
</dbReference>